<dbReference type="PANTHER" id="PTHR34064">
    <property type="entry name" value="OS04G0672300 PROTEIN"/>
    <property type="match status" value="1"/>
</dbReference>
<keyword evidence="3" id="KW-1185">Reference proteome</keyword>
<dbReference type="AlphaFoldDB" id="A0ABD3BC96"/>
<comment type="caution">
    <text evidence="2">The sequence shown here is derived from an EMBL/GenBank/DDBJ whole genome shotgun (WGS) entry which is preliminary data.</text>
</comment>
<feature type="region of interest" description="Disordered" evidence="1">
    <location>
        <begin position="50"/>
        <end position="94"/>
    </location>
</feature>
<evidence type="ECO:0000313" key="3">
    <source>
        <dbReference type="Proteomes" id="UP001632038"/>
    </source>
</evidence>
<dbReference type="EMBL" id="JAVIJP010000100">
    <property type="protein sequence ID" value="KAL3615005.1"/>
    <property type="molecule type" value="Genomic_DNA"/>
</dbReference>
<feature type="compositionally biased region" description="Polar residues" evidence="1">
    <location>
        <begin position="64"/>
        <end position="91"/>
    </location>
</feature>
<proteinExistence type="predicted"/>
<sequence length="152" mass="16785">MSSDYPMSNHVSHEKSSTDSDDSFVVDIQGISPLTEKDIKSNSRLVTLQKHLSRKESSNRGRQKQINQGNASMLETSPTTATSHGGSTPEQLGTVGMGSIDPQVHRHHYITINNASSATTESKRGVKRFGFKHSSRTWAIDARRILIFFATL</sequence>
<accession>A0ABD3BC96</accession>
<organism evidence="2 3">
    <name type="scientific">Castilleja foliolosa</name>
    <dbReference type="NCBI Taxonomy" id="1961234"/>
    <lineage>
        <taxon>Eukaryota</taxon>
        <taxon>Viridiplantae</taxon>
        <taxon>Streptophyta</taxon>
        <taxon>Embryophyta</taxon>
        <taxon>Tracheophyta</taxon>
        <taxon>Spermatophyta</taxon>
        <taxon>Magnoliopsida</taxon>
        <taxon>eudicotyledons</taxon>
        <taxon>Gunneridae</taxon>
        <taxon>Pentapetalae</taxon>
        <taxon>asterids</taxon>
        <taxon>lamiids</taxon>
        <taxon>Lamiales</taxon>
        <taxon>Orobanchaceae</taxon>
        <taxon>Pedicularideae</taxon>
        <taxon>Castillejinae</taxon>
        <taxon>Castilleja</taxon>
    </lineage>
</organism>
<evidence type="ECO:0000313" key="2">
    <source>
        <dbReference type="EMBL" id="KAL3615005.1"/>
    </source>
</evidence>
<feature type="region of interest" description="Disordered" evidence="1">
    <location>
        <begin position="1"/>
        <end position="25"/>
    </location>
</feature>
<evidence type="ECO:0000256" key="1">
    <source>
        <dbReference type="SAM" id="MobiDB-lite"/>
    </source>
</evidence>
<dbReference type="PANTHER" id="PTHR34064:SF4">
    <property type="entry name" value="PROTEIN, PUTATIVE-RELATED"/>
    <property type="match status" value="1"/>
</dbReference>
<dbReference type="Proteomes" id="UP001632038">
    <property type="component" value="Unassembled WGS sequence"/>
</dbReference>
<feature type="compositionally biased region" description="Polar residues" evidence="1">
    <location>
        <begin position="1"/>
        <end position="10"/>
    </location>
</feature>
<reference evidence="3" key="1">
    <citation type="journal article" date="2024" name="IScience">
        <title>Strigolactones Initiate the Formation of Haustorium-like Structures in Castilleja.</title>
        <authorList>
            <person name="Buerger M."/>
            <person name="Peterson D."/>
            <person name="Chory J."/>
        </authorList>
    </citation>
    <scope>NUCLEOTIDE SEQUENCE [LARGE SCALE GENOMIC DNA]</scope>
</reference>
<gene>
    <name evidence="2" type="ORF">CASFOL_040666</name>
</gene>
<name>A0ABD3BC96_9LAMI</name>
<protein>
    <submittedName>
        <fullName evidence="2">Uncharacterized protein</fullName>
    </submittedName>
</protein>